<feature type="transmembrane region" description="Helical" evidence="5">
    <location>
        <begin position="43"/>
        <end position="62"/>
    </location>
</feature>
<dbReference type="InterPro" id="IPR007016">
    <property type="entry name" value="O-antigen_ligase-rel_domated"/>
</dbReference>
<feature type="transmembrane region" description="Helical" evidence="5">
    <location>
        <begin position="196"/>
        <end position="229"/>
    </location>
</feature>
<proteinExistence type="predicted"/>
<sequence>MNPARYREILLSLFYITLVSIPLSVEWFSPNWHVGLTLVSEPLMVVTAGGLALGLLVGWLRWPTRYNRLDLLLGMHFAVLLLATLLSDNKLVSTKYYLSLVLYLLTGYALPKVLELTGREWRRAGASLALGTFLLVGYVVIRHLQTGFSFSISYSIAQPFSANGHTNLTVQLEPLILALNLLLLGCGWAQAGLRRLLVAAGLTVVLLVVAFSFSRASFCSLLLQAGLLLAYTRWAASRRLLLVWASAGLLIAGVWQIMTHIHDNASLHNTPLLQEMSTVQDFSPANDSNAERLNRWKFCLQLFHETPVLGIGPGTFPDRYLDYVRHTPSHPIYLDTQQRMNAHNLYLDWLVEAGALGLLSGLLVLGYPLVQLLPHLRRRPMPLLQLGLLAYFAFFLLHSLAQDFWQEPRVIVLFWLVLSWQRYCARPQPYAAPQPLPAQALAESSSPLLN</sequence>
<dbReference type="Pfam" id="PF04932">
    <property type="entry name" value="Wzy_C"/>
    <property type="match status" value="1"/>
</dbReference>
<organism evidence="7 8">
    <name type="scientific">Hymenobacter ginsengisoli</name>
    <dbReference type="NCBI Taxonomy" id="1051626"/>
    <lineage>
        <taxon>Bacteria</taxon>
        <taxon>Pseudomonadati</taxon>
        <taxon>Bacteroidota</taxon>
        <taxon>Cytophagia</taxon>
        <taxon>Cytophagales</taxon>
        <taxon>Hymenobacteraceae</taxon>
        <taxon>Hymenobacter</taxon>
    </lineage>
</organism>
<comment type="subcellular location">
    <subcellularLocation>
        <location evidence="1">Membrane</location>
        <topology evidence="1">Multi-pass membrane protein</topology>
    </subcellularLocation>
</comment>
<feature type="transmembrane region" description="Helical" evidence="5">
    <location>
        <begin position="123"/>
        <end position="141"/>
    </location>
</feature>
<feature type="transmembrane region" description="Helical" evidence="5">
    <location>
        <begin position="69"/>
        <end position="87"/>
    </location>
</feature>
<accession>A0ABP8QK94</accession>
<reference evidence="8" key="1">
    <citation type="journal article" date="2019" name="Int. J. Syst. Evol. Microbiol.">
        <title>The Global Catalogue of Microorganisms (GCM) 10K type strain sequencing project: providing services to taxonomists for standard genome sequencing and annotation.</title>
        <authorList>
            <consortium name="The Broad Institute Genomics Platform"/>
            <consortium name="The Broad Institute Genome Sequencing Center for Infectious Disease"/>
            <person name="Wu L."/>
            <person name="Ma J."/>
        </authorList>
    </citation>
    <scope>NUCLEOTIDE SEQUENCE [LARGE SCALE GENOMIC DNA]</scope>
    <source>
        <strain evidence="8">JCM 17841</strain>
    </source>
</reference>
<keyword evidence="4 5" id="KW-0472">Membrane</keyword>
<feature type="transmembrane region" description="Helical" evidence="5">
    <location>
        <begin position="349"/>
        <end position="370"/>
    </location>
</feature>
<evidence type="ECO:0000256" key="1">
    <source>
        <dbReference type="ARBA" id="ARBA00004141"/>
    </source>
</evidence>
<feature type="transmembrane region" description="Helical" evidence="5">
    <location>
        <begin position="241"/>
        <end position="258"/>
    </location>
</feature>
<name>A0ABP8QK94_9BACT</name>
<feature type="transmembrane region" description="Helical" evidence="5">
    <location>
        <begin position="382"/>
        <end position="401"/>
    </location>
</feature>
<comment type="caution">
    <text evidence="7">The sequence shown here is derived from an EMBL/GenBank/DDBJ whole genome shotgun (WGS) entry which is preliminary data.</text>
</comment>
<feature type="domain" description="O-antigen ligase-related" evidence="6">
    <location>
        <begin position="203"/>
        <end position="359"/>
    </location>
</feature>
<evidence type="ECO:0000259" key="6">
    <source>
        <dbReference type="Pfam" id="PF04932"/>
    </source>
</evidence>
<evidence type="ECO:0000256" key="5">
    <source>
        <dbReference type="SAM" id="Phobius"/>
    </source>
</evidence>
<feature type="transmembrane region" description="Helical" evidence="5">
    <location>
        <begin position="9"/>
        <end position="28"/>
    </location>
</feature>
<evidence type="ECO:0000256" key="4">
    <source>
        <dbReference type="ARBA" id="ARBA00023136"/>
    </source>
</evidence>
<dbReference type="Proteomes" id="UP001501243">
    <property type="component" value="Unassembled WGS sequence"/>
</dbReference>
<evidence type="ECO:0000256" key="3">
    <source>
        <dbReference type="ARBA" id="ARBA00022989"/>
    </source>
</evidence>
<dbReference type="PANTHER" id="PTHR37422">
    <property type="entry name" value="TEICHURONIC ACID BIOSYNTHESIS PROTEIN TUAE"/>
    <property type="match status" value="1"/>
</dbReference>
<evidence type="ECO:0000313" key="7">
    <source>
        <dbReference type="EMBL" id="GAA4504544.1"/>
    </source>
</evidence>
<protein>
    <submittedName>
        <fullName evidence="7">IctB family putative bicarbonate transporter</fullName>
    </submittedName>
</protein>
<dbReference type="InterPro" id="IPR051533">
    <property type="entry name" value="WaaL-like"/>
</dbReference>
<keyword evidence="8" id="KW-1185">Reference proteome</keyword>
<evidence type="ECO:0000313" key="8">
    <source>
        <dbReference type="Proteomes" id="UP001501243"/>
    </source>
</evidence>
<feature type="transmembrane region" description="Helical" evidence="5">
    <location>
        <begin position="93"/>
        <end position="111"/>
    </location>
</feature>
<gene>
    <name evidence="7" type="ORF">GCM10023172_30890</name>
</gene>
<evidence type="ECO:0000256" key="2">
    <source>
        <dbReference type="ARBA" id="ARBA00022692"/>
    </source>
</evidence>
<dbReference type="RefSeq" id="WP_208133135.1">
    <property type="nucleotide sequence ID" value="NZ_BAABGQ010000008.1"/>
</dbReference>
<keyword evidence="3 5" id="KW-1133">Transmembrane helix</keyword>
<keyword evidence="2 5" id="KW-0812">Transmembrane</keyword>
<dbReference type="PANTHER" id="PTHR37422:SF13">
    <property type="entry name" value="LIPOPOLYSACCHARIDE BIOSYNTHESIS PROTEIN PA4999-RELATED"/>
    <property type="match status" value="1"/>
</dbReference>
<dbReference type="EMBL" id="BAABGQ010000008">
    <property type="protein sequence ID" value="GAA4504544.1"/>
    <property type="molecule type" value="Genomic_DNA"/>
</dbReference>
<feature type="transmembrane region" description="Helical" evidence="5">
    <location>
        <begin position="168"/>
        <end position="189"/>
    </location>
</feature>